<organism evidence="3 4">
    <name type="scientific">Lebetimonas natsushimae</name>
    <dbReference type="NCBI Taxonomy" id="1936991"/>
    <lineage>
        <taxon>Bacteria</taxon>
        <taxon>Pseudomonadati</taxon>
        <taxon>Campylobacterota</taxon>
        <taxon>Epsilonproteobacteria</taxon>
        <taxon>Nautiliales</taxon>
        <taxon>Nautiliaceae</taxon>
        <taxon>Lebetimonas</taxon>
    </lineage>
</organism>
<sequence>MLKKTLLLLPFLFLACSNKNVVHYENLTALKWHNRIAKDVKSNNLDQADDDFLSLEAEHPASPYIKTDLIILALAHANIGEFKVAKFYLNQYEKRFASSKEIPWLEYEKIKFDFIKYNNPYTNQKDLLDLIDNCKKYLKYYPNSQFKYEVNTILAKAELTKKYLNDKIYKLYKKLDKPKAAKEFKTDIPKNSEPPYVPWYKKIFYW</sequence>
<dbReference type="AlphaFoldDB" id="A0A292YH04"/>
<protein>
    <submittedName>
        <fullName evidence="3">Outer membrane protein assembly factor BamD</fullName>
    </submittedName>
</protein>
<name>A0A292YH04_9BACT</name>
<evidence type="ECO:0000256" key="1">
    <source>
        <dbReference type="ARBA" id="ARBA00022729"/>
    </source>
</evidence>
<comment type="caution">
    <text evidence="3">The sequence shown here is derived from an EMBL/GenBank/DDBJ whole genome shotgun (WGS) entry which is preliminary data.</text>
</comment>
<reference evidence="3 4" key="1">
    <citation type="journal article" date="2017" name="Syst. Appl. Microbiol.">
        <title>Lebetimonas natsushimae sp. nov., a novel strictly anaerobic, moderately thermophilic chemoautotroph isolated from a deep-sea hydrothermal vent polychaete nest in the Mid-Okinawa Trough.</title>
        <authorList>
            <person name="Nagata R."/>
            <person name="Takaki Y."/>
            <person name="Tame A."/>
            <person name="Nunoura T."/>
            <person name="Muto H."/>
            <person name="Mino S."/>
            <person name="Sawayama S."/>
            <person name="Takai K."/>
            <person name="Nakagawa S."/>
        </authorList>
    </citation>
    <scope>NUCLEOTIDE SEQUENCE [LARGE SCALE GENOMIC DNA]</scope>
    <source>
        <strain evidence="3 4">HS1857</strain>
    </source>
</reference>
<keyword evidence="4" id="KW-1185">Reference proteome</keyword>
<dbReference type="InterPro" id="IPR011990">
    <property type="entry name" value="TPR-like_helical_dom_sf"/>
</dbReference>
<dbReference type="Proteomes" id="UP000217944">
    <property type="component" value="Unassembled WGS sequence"/>
</dbReference>
<keyword evidence="1" id="KW-0732">Signal</keyword>
<evidence type="ECO:0000313" key="4">
    <source>
        <dbReference type="Proteomes" id="UP000217944"/>
    </source>
</evidence>
<dbReference type="RefSeq" id="WP_096259868.1">
    <property type="nucleotide sequence ID" value="NZ_BDME01000006.1"/>
</dbReference>
<dbReference type="InterPro" id="IPR039565">
    <property type="entry name" value="BamD-like"/>
</dbReference>
<dbReference type="OrthoDB" id="5342947at2"/>
<dbReference type="Gene3D" id="1.25.40.10">
    <property type="entry name" value="Tetratricopeptide repeat domain"/>
    <property type="match status" value="1"/>
</dbReference>
<proteinExistence type="predicted"/>
<accession>A0A292YH04</accession>
<dbReference type="EMBL" id="BDME01000006">
    <property type="protein sequence ID" value="GAX88110.1"/>
    <property type="molecule type" value="Genomic_DNA"/>
</dbReference>
<evidence type="ECO:0000259" key="2">
    <source>
        <dbReference type="Pfam" id="PF13525"/>
    </source>
</evidence>
<dbReference type="Pfam" id="PF13525">
    <property type="entry name" value="YfiO"/>
    <property type="match status" value="1"/>
</dbReference>
<evidence type="ECO:0000313" key="3">
    <source>
        <dbReference type="EMBL" id="GAX88110.1"/>
    </source>
</evidence>
<dbReference type="PROSITE" id="PS51257">
    <property type="entry name" value="PROKAR_LIPOPROTEIN"/>
    <property type="match status" value="1"/>
</dbReference>
<gene>
    <name evidence="3" type="ORF">LNAT_P1405</name>
</gene>
<feature type="domain" description="Outer membrane lipoprotein BamD-like" evidence="2">
    <location>
        <begin position="37"/>
        <end position="176"/>
    </location>
</feature>